<feature type="transmembrane region" description="Helical" evidence="6">
    <location>
        <begin position="45"/>
        <end position="63"/>
    </location>
</feature>
<dbReference type="GO" id="GO:0016020">
    <property type="term" value="C:membrane"/>
    <property type="evidence" value="ECO:0007669"/>
    <property type="project" value="UniProtKB-SubCell"/>
</dbReference>
<protein>
    <submittedName>
        <fullName evidence="8">Uncharacterized protein</fullName>
    </submittedName>
</protein>
<dbReference type="OrthoDB" id="2802411at2759"/>
<dbReference type="EMBL" id="SOZI01000007">
    <property type="protein sequence ID" value="TNY23843.1"/>
    <property type="molecule type" value="Genomic_DNA"/>
</dbReference>
<keyword evidence="5 6" id="KW-0472">Membrane</keyword>
<evidence type="ECO:0000313" key="9">
    <source>
        <dbReference type="Proteomes" id="UP000311382"/>
    </source>
</evidence>
<keyword evidence="3 6" id="KW-0812">Transmembrane</keyword>
<feature type="signal peptide" evidence="7">
    <location>
        <begin position="1"/>
        <end position="29"/>
    </location>
</feature>
<evidence type="ECO:0000256" key="2">
    <source>
        <dbReference type="ARBA" id="ARBA00009530"/>
    </source>
</evidence>
<dbReference type="Proteomes" id="UP000311382">
    <property type="component" value="Unassembled WGS sequence"/>
</dbReference>
<proteinExistence type="inferred from homology"/>
<dbReference type="InterPro" id="IPR000612">
    <property type="entry name" value="PMP3"/>
</dbReference>
<organism evidence="8 9">
    <name type="scientific">Rhodotorula diobovata</name>
    <dbReference type="NCBI Taxonomy" id="5288"/>
    <lineage>
        <taxon>Eukaryota</taxon>
        <taxon>Fungi</taxon>
        <taxon>Dikarya</taxon>
        <taxon>Basidiomycota</taxon>
        <taxon>Pucciniomycotina</taxon>
        <taxon>Microbotryomycetes</taxon>
        <taxon>Sporidiobolales</taxon>
        <taxon>Sporidiobolaceae</taxon>
        <taxon>Rhodotorula</taxon>
    </lineage>
</organism>
<evidence type="ECO:0000256" key="5">
    <source>
        <dbReference type="ARBA" id="ARBA00023136"/>
    </source>
</evidence>
<keyword evidence="9" id="KW-1185">Reference proteome</keyword>
<comment type="subcellular location">
    <subcellularLocation>
        <location evidence="1">Membrane</location>
    </subcellularLocation>
</comment>
<gene>
    <name evidence="8" type="ORF">DMC30DRAFT_413755</name>
</gene>
<dbReference type="AlphaFoldDB" id="A0A5C5G3W6"/>
<dbReference type="PANTHER" id="PTHR21659:SF112">
    <property type="entry name" value="PROTEIN SNA2-RELATED"/>
    <property type="match status" value="1"/>
</dbReference>
<sequence length="126" mass="13722">MSTRHRQTSSTSEMCLYFIAIFIPPLALALRLGQGVSACDVIINVLLWILGWIPGVIHAFWLISKSFKYAPRTVVGAAYPSQPVHGHAHAHGHAQPAYGHHAQPTYGTQPAAYGAQPAYGQKTGRY</sequence>
<name>A0A5C5G3W6_9BASI</name>
<evidence type="ECO:0000256" key="3">
    <source>
        <dbReference type="ARBA" id="ARBA00022692"/>
    </source>
</evidence>
<evidence type="ECO:0000313" key="8">
    <source>
        <dbReference type="EMBL" id="TNY23843.1"/>
    </source>
</evidence>
<dbReference type="Pfam" id="PF01679">
    <property type="entry name" value="Pmp3"/>
    <property type="match status" value="1"/>
</dbReference>
<dbReference type="PANTHER" id="PTHR21659">
    <property type="entry name" value="HYDROPHOBIC PROTEIN RCI2 LOW TEMPERATURE AND SALT RESPONSIVE PROTEIN LTI6 -RELATED"/>
    <property type="match status" value="1"/>
</dbReference>
<reference evidence="8 9" key="1">
    <citation type="submission" date="2019-03" db="EMBL/GenBank/DDBJ databases">
        <title>Rhodosporidium diobovatum UCD-FST 08-225 genome sequencing, assembly, and annotation.</title>
        <authorList>
            <person name="Fakankun I.U."/>
            <person name="Fristensky B."/>
            <person name="Levin D.B."/>
        </authorList>
    </citation>
    <scope>NUCLEOTIDE SEQUENCE [LARGE SCALE GENOMIC DNA]</scope>
    <source>
        <strain evidence="8 9">UCD-FST 08-225</strain>
    </source>
</reference>
<keyword evidence="4 6" id="KW-1133">Transmembrane helix</keyword>
<comment type="similarity">
    <text evidence="2">Belongs to the UPF0057 (PMP3) family.</text>
</comment>
<comment type="caution">
    <text evidence="8">The sequence shown here is derived from an EMBL/GenBank/DDBJ whole genome shotgun (WGS) entry which is preliminary data.</text>
</comment>
<evidence type="ECO:0000256" key="7">
    <source>
        <dbReference type="SAM" id="SignalP"/>
    </source>
</evidence>
<evidence type="ECO:0000256" key="1">
    <source>
        <dbReference type="ARBA" id="ARBA00004370"/>
    </source>
</evidence>
<dbReference type="STRING" id="5288.A0A5C5G3W6"/>
<feature type="chain" id="PRO_5022885468" evidence="7">
    <location>
        <begin position="30"/>
        <end position="126"/>
    </location>
</feature>
<evidence type="ECO:0000256" key="4">
    <source>
        <dbReference type="ARBA" id="ARBA00022989"/>
    </source>
</evidence>
<accession>A0A5C5G3W6</accession>
<evidence type="ECO:0000256" key="6">
    <source>
        <dbReference type="SAM" id="Phobius"/>
    </source>
</evidence>
<keyword evidence="7" id="KW-0732">Signal</keyword>